<dbReference type="Pfam" id="PF10585">
    <property type="entry name" value="UBA_E1_SCCH"/>
    <property type="match status" value="1"/>
</dbReference>
<dbReference type="InterPro" id="IPR018075">
    <property type="entry name" value="UBQ-activ_enz_E1"/>
</dbReference>
<dbReference type="Pfam" id="PF16190">
    <property type="entry name" value="E1_FCCH"/>
    <property type="match status" value="1"/>
</dbReference>
<evidence type="ECO:0000256" key="5">
    <source>
        <dbReference type="ARBA" id="ARBA00022598"/>
    </source>
</evidence>
<gene>
    <name evidence="13" type="ORF">DBRI1063_LOCUS9830</name>
</gene>
<dbReference type="InterPro" id="IPR018965">
    <property type="entry name" value="Ub-activating_enz_E1_C"/>
</dbReference>
<dbReference type="InterPro" id="IPR042063">
    <property type="entry name" value="Ubi_acti_E1_SCCH"/>
</dbReference>
<dbReference type="Gene3D" id="3.40.50.720">
    <property type="entry name" value="NAD(P)-binding Rossmann-like Domain"/>
    <property type="match status" value="1"/>
</dbReference>
<dbReference type="Gene3D" id="1.10.10.2660">
    <property type="entry name" value="Ubiquitin-activating enzyme E1, SCCH domain"/>
    <property type="match status" value="1"/>
</dbReference>
<dbReference type="GO" id="GO:0031510">
    <property type="term" value="C:SUMO activating enzyme complex"/>
    <property type="evidence" value="ECO:0007669"/>
    <property type="project" value="TreeGrafter"/>
</dbReference>
<dbReference type="GO" id="GO:0019948">
    <property type="term" value="F:SUMO activating enzyme activity"/>
    <property type="evidence" value="ECO:0007669"/>
    <property type="project" value="TreeGrafter"/>
</dbReference>
<evidence type="ECO:0000256" key="7">
    <source>
        <dbReference type="ARBA" id="ARBA00022786"/>
    </source>
</evidence>
<dbReference type="Pfam" id="PF16191">
    <property type="entry name" value="E1_4HB"/>
    <property type="match status" value="1"/>
</dbReference>
<evidence type="ECO:0000256" key="9">
    <source>
        <dbReference type="PROSITE-ProRule" id="PRU10132"/>
    </source>
</evidence>
<accession>A0A7S1Z3V9</accession>
<dbReference type="InterPro" id="IPR019572">
    <property type="entry name" value="UBA_E1_SCCH"/>
</dbReference>
<dbReference type="Gene3D" id="2.40.30.180">
    <property type="entry name" value="Ubiquitin-activating enzyme E1, FCCH domain"/>
    <property type="match status" value="1"/>
</dbReference>
<keyword evidence="6 10" id="KW-0547">Nucleotide-binding</keyword>
<dbReference type="AlphaFoldDB" id="A0A7S1Z3V9"/>
<keyword evidence="8 10" id="KW-0067">ATP-binding</keyword>
<reference evidence="13" key="1">
    <citation type="submission" date="2021-01" db="EMBL/GenBank/DDBJ databases">
        <authorList>
            <person name="Corre E."/>
            <person name="Pelletier E."/>
            <person name="Niang G."/>
            <person name="Scheremetjew M."/>
            <person name="Finn R."/>
            <person name="Kale V."/>
            <person name="Holt S."/>
            <person name="Cochrane G."/>
            <person name="Meng A."/>
            <person name="Brown T."/>
            <person name="Cohen L."/>
        </authorList>
    </citation>
    <scope>NUCLEOTIDE SEQUENCE</scope>
    <source>
        <strain evidence="13">Pop2</strain>
    </source>
</reference>
<dbReference type="UniPathway" id="UPA00143"/>
<dbReference type="NCBIfam" id="TIGR01408">
    <property type="entry name" value="Ube1"/>
    <property type="match status" value="1"/>
</dbReference>
<dbReference type="GO" id="GO:0005737">
    <property type="term" value="C:cytoplasm"/>
    <property type="evidence" value="ECO:0007669"/>
    <property type="project" value="TreeGrafter"/>
</dbReference>
<keyword evidence="5 10" id="KW-0436">Ligase</keyword>
<dbReference type="InterPro" id="IPR045886">
    <property type="entry name" value="ThiF/MoeB/HesA"/>
</dbReference>
<proteinExistence type="inferred from homology"/>
<dbReference type="PANTHER" id="PTHR10953">
    <property type="entry name" value="UBIQUITIN-ACTIVATING ENZYME E1"/>
    <property type="match status" value="1"/>
</dbReference>
<evidence type="ECO:0000256" key="3">
    <source>
        <dbReference type="ARBA" id="ARBA00005673"/>
    </source>
</evidence>
<feature type="region of interest" description="Disordered" evidence="11">
    <location>
        <begin position="35"/>
        <end position="58"/>
    </location>
</feature>
<comment type="catalytic activity">
    <reaction evidence="1">
        <text>ATP + ubiquitin + [E1 ubiquitin-activating enzyme]-L-cysteine = AMP + diphosphate + S-ubiquitinyl-[E1 ubiquitin-activating enzyme]-L-cysteine.</text>
        <dbReference type="EC" id="6.2.1.45"/>
    </reaction>
</comment>
<evidence type="ECO:0000256" key="1">
    <source>
        <dbReference type="ARBA" id="ARBA00000488"/>
    </source>
</evidence>
<dbReference type="EC" id="6.2.1.45" evidence="4"/>
<sequence length="1108" mass="123947">MLFCSGLSFCGEGLGTQLERALSVFDDDSDTEKEECRAKNARNNSSISIKEEDQSREDNNVRMIRNNEDRTADVEVDEKLYSRQLYVMGHDAHRKLMSSNVLVIGLSGLGVEIAKNCILAGVSEITLCDPIPPTWYDLGANFYLEDWDVGLKSRAMICCPKLADLNKNVKVTVAKVTSLHKDAELLPLVNGKRCVVVTVPLPNEILYAINNECRKVGACFIYTIATGVFGKVFCDFGSEFIVNDKDGENPATSQVETILPLNPASVKVLEDEGRHGLETGDYVSFSRVHGLDGALDDDTKQYEVKVTGPYTFELVGCDLSGCIEPATQGYITQVKRPTTISFRTLFEAEEDPGEIVPTDFAKMDRPQLLHLGYKALMEFASRNNGNFPAPGNREDVKEVWSIAHWMDGNGILSAAGSDEKRIIMQLASGSRAVLSPMCATLGGIVGQEVLKACSGKFMPIRGFLYFDADECLPLNLLPEDDVEARECRYDSQIACFGEEAQGAICNLNYFLVGAGAIGCEMLKNWAMMGVGCGRRGVIHVTDMDRIEKSNLSRQFLFRNSDINAFKSSTAANAAKRMNPDINIVSYQEKVAPETEIIFGDNFYEKLNGICTALDNIDARLYMDSKCLTYNLPMLESGTLGTKGNTQVVVPQLTENYGATRDPPEKSIPMCTLKNFPNQIQHTLQWARDYFEGVFKQSAEDVNSYVKNPEAFLDNLKGQQNTKLDTVKNIHRMLVEEKLKTFEDCVKWARFKFEDLFVNQIEQLLHNFPEDQITSTGAKFWSGSRRCPCTINFDPHSSCPDAELRNHLAFIISASNLIAKVYGIEGRTDEDYFLLVLKMIEVPDFVPKQGLHIQADESDTNAQSGTEDSHDVEFDKYVNSLPLPSSESVPLLHPVEFDKDYDDHMHFVTACSNLRALNYNIPTEDLHRSRAIAGKIIPAIATTTALVTGLICLELYKLVGTAQRTLEIESYKNGFVNLAISFMTMSEPTPPAKTVTTYNGSEHKISAWDKIDLHIGDVTLRKFIKHFKTELQLDVNAVSCETKTLFNKYHPLYNENKHPERMKMRITDIISEVTKKDFPPNKDFLLLEVNADDYTSQEEVELPTIRLFL</sequence>
<dbReference type="GO" id="GO:0005524">
    <property type="term" value="F:ATP binding"/>
    <property type="evidence" value="ECO:0007669"/>
    <property type="project" value="UniProtKB-KW"/>
</dbReference>
<dbReference type="FunFam" id="3.50.50.80:FF:000001">
    <property type="entry name" value="ubiquitin-like modifier-activating enzyme 1"/>
    <property type="match status" value="1"/>
</dbReference>
<dbReference type="Gene3D" id="3.10.290.60">
    <property type="entry name" value="Ubiquitin-activating enzyme E1, UFD domain"/>
    <property type="match status" value="1"/>
</dbReference>
<dbReference type="InterPro" id="IPR042302">
    <property type="entry name" value="E1_FCCH_sf"/>
</dbReference>
<evidence type="ECO:0000259" key="12">
    <source>
        <dbReference type="SMART" id="SM00985"/>
    </source>
</evidence>
<dbReference type="InterPro" id="IPR032420">
    <property type="entry name" value="E1_4HB"/>
</dbReference>
<evidence type="ECO:0000256" key="11">
    <source>
        <dbReference type="SAM" id="MobiDB-lite"/>
    </source>
</evidence>
<evidence type="ECO:0000256" key="10">
    <source>
        <dbReference type="RuleBase" id="RU000519"/>
    </source>
</evidence>
<feature type="active site" description="Glycyl thioester intermediate" evidence="9">
    <location>
        <position position="670"/>
    </location>
</feature>
<dbReference type="GO" id="GO:0004839">
    <property type="term" value="F:ubiquitin activating enzyme activity"/>
    <property type="evidence" value="ECO:0007669"/>
    <property type="project" value="UniProtKB-EC"/>
</dbReference>
<keyword evidence="7 10" id="KW-0833">Ubl conjugation pathway</keyword>
<dbReference type="InterPro" id="IPR033127">
    <property type="entry name" value="UBQ-activ_enz_E1_Cys_AS"/>
</dbReference>
<dbReference type="SUPFAM" id="SSF69572">
    <property type="entry name" value="Activating enzymes of the ubiquitin-like proteins"/>
    <property type="match status" value="2"/>
</dbReference>
<protein>
    <recommendedName>
        <fullName evidence="4">E1 ubiquitin-activating enzyme</fullName>
        <ecNumber evidence="4">6.2.1.45</ecNumber>
    </recommendedName>
</protein>
<dbReference type="InterPro" id="IPR000594">
    <property type="entry name" value="ThiF_NAD_FAD-bd"/>
</dbReference>
<dbReference type="SMART" id="SM00985">
    <property type="entry name" value="UBA_e1_C"/>
    <property type="match status" value="1"/>
</dbReference>
<dbReference type="Gene3D" id="3.50.50.80">
    <property type="entry name" value="Ubiquitin-activating enzyme E1, inactive adenylation domain, subdomain 1"/>
    <property type="match status" value="1"/>
</dbReference>
<dbReference type="InterPro" id="IPR018074">
    <property type="entry name" value="UBQ-activ_enz_E1_CS"/>
</dbReference>
<name>A0A7S1Z3V9_9STRA</name>
<dbReference type="InterPro" id="IPR032418">
    <property type="entry name" value="E1_FCCH"/>
</dbReference>
<dbReference type="PROSITE" id="PS00865">
    <property type="entry name" value="UBIQUITIN_ACTIVAT_2"/>
    <property type="match status" value="1"/>
</dbReference>
<dbReference type="CDD" id="cd01490">
    <property type="entry name" value="Ube1_repeat2"/>
    <property type="match status" value="1"/>
</dbReference>
<dbReference type="PRINTS" id="PR01849">
    <property type="entry name" value="UBIQUITINACT"/>
</dbReference>
<dbReference type="PANTHER" id="PTHR10953:SF4">
    <property type="entry name" value="UBIQUITIN-ACTIVATING ENZYME E1 C-TERMINAL DOMAIN-CONTAINING PROTEIN"/>
    <property type="match status" value="1"/>
</dbReference>
<evidence type="ECO:0000256" key="2">
    <source>
        <dbReference type="ARBA" id="ARBA00004906"/>
    </source>
</evidence>
<comment type="similarity">
    <text evidence="3 10">Belongs to the ubiquitin-activating E1 family.</text>
</comment>
<dbReference type="Pfam" id="PF00899">
    <property type="entry name" value="ThiF"/>
    <property type="match status" value="1"/>
</dbReference>
<organism evidence="13">
    <name type="scientific">Ditylum brightwellii</name>
    <dbReference type="NCBI Taxonomy" id="49249"/>
    <lineage>
        <taxon>Eukaryota</taxon>
        <taxon>Sar</taxon>
        <taxon>Stramenopiles</taxon>
        <taxon>Ochrophyta</taxon>
        <taxon>Bacillariophyta</taxon>
        <taxon>Mediophyceae</taxon>
        <taxon>Lithodesmiophycidae</taxon>
        <taxon>Lithodesmiales</taxon>
        <taxon>Lithodesmiaceae</taxon>
        <taxon>Ditylum</taxon>
    </lineage>
</organism>
<dbReference type="InterPro" id="IPR035985">
    <property type="entry name" value="Ubiquitin-activating_enz"/>
</dbReference>
<dbReference type="GO" id="GO:0016925">
    <property type="term" value="P:protein sumoylation"/>
    <property type="evidence" value="ECO:0007669"/>
    <property type="project" value="TreeGrafter"/>
</dbReference>
<feature type="compositionally biased region" description="Basic and acidic residues" evidence="11">
    <location>
        <begin position="49"/>
        <end position="58"/>
    </location>
</feature>
<evidence type="ECO:0000313" key="13">
    <source>
        <dbReference type="EMBL" id="CAD9327692.1"/>
    </source>
</evidence>
<dbReference type="EMBL" id="HBGN01015304">
    <property type="protein sequence ID" value="CAD9327692.1"/>
    <property type="molecule type" value="Transcribed_RNA"/>
</dbReference>
<dbReference type="InterPro" id="IPR042449">
    <property type="entry name" value="Ub-E1_IAD_1"/>
</dbReference>
<dbReference type="InterPro" id="IPR000011">
    <property type="entry name" value="UBQ/SUMO-activ_enz_E1-like"/>
</dbReference>
<dbReference type="FunFam" id="1.10.10.2660:FF:000001">
    <property type="entry name" value="Ubiquitin-activating enzyme E1 1"/>
    <property type="match status" value="1"/>
</dbReference>
<dbReference type="FunFam" id="3.40.50.720:FF:000015">
    <property type="entry name" value="Ubiquitin-activating enzyme E1 1"/>
    <property type="match status" value="1"/>
</dbReference>
<evidence type="ECO:0000256" key="8">
    <source>
        <dbReference type="ARBA" id="ARBA00022840"/>
    </source>
</evidence>
<evidence type="ECO:0000256" key="6">
    <source>
        <dbReference type="ARBA" id="ARBA00022741"/>
    </source>
</evidence>
<dbReference type="Gene3D" id="3.40.50.12550">
    <property type="entry name" value="Ubiquitin-activating enzyme E1, inactive adenylation domain, subdomain 2"/>
    <property type="match status" value="1"/>
</dbReference>
<feature type="domain" description="Ubiquitin-activating enzyme E1 C-terminal" evidence="12">
    <location>
        <begin position="970"/>
        <end position="1104"/>
    </location>
</feature>
<evidence type="ECO:0000256" key="4">
    <source>
        <dbReference type="ARBA" id="ARBA00012990"/>
    </source>
</evidence>
<dbReference type="InterPro" id="IPR038252">
    <property type="entry name" value="UBA_E1_C_sf"/>
</dbReference>
<dbReference type="PROSITE" id="PS00536">
    <property type="entry name" value="UBIQUITIN_ACTIVAT_1"/>
    <property type="match status" value="1"/>
</dbReference>
<comment type="pathway">
    <text evidence="2">Protein modification; protein ubiquitination.</text>
</comment>
<dbReference type="Pfam" id="PF09358">
    <property type="entry name" value="E1_UFD"/>
    <property type="match status" value="1"/>
</dbReference>